<keyword evidence="3" id="KW-1185">Reference proteome</keyword>
<comment type="caution">
    <text evidence="2">The sequence shown here is derived from an EMBL/GenBank/DDBJ whole genome shotgun (WGS) entry which is preliminary data.</text>
</comment>
<feature type="transmembrane region" description="Helical" evidence="1">
    <location>
        <begin position="204"/>
        <end position="225"/>
    </location>
</feature>
<feature type="transmembrane region" description="Helical" evidence="1">
    <location>
        <begin position="345"/>
        <end position="372"/>
    </location>
</feature>
<evidence type="ECO:0000313" key="2">
    <source>
        <dbReference type="EMBL" id="NFV79492.1"/>
    </source>
</evidence>
<sequence>MRAVVASLALVAVMMFSIVRAVLAWPPAGPAAAGALALYLVLEGWSAKRGGRRVMAMGLTAAAAALFFHPAPWPILLNAGIQAAALIGLFTALGFLREAAESSPLIQQCGSLMVRQPPGRRYLALALGSHLIGLVLNFGVLPLIGTMVVRGNTTEAAGGNPRVVAIRQQRMMTAIIRGFAIMTVWSPLSVSFTVMQSALPGLDWWPLLGVQVILAAALMTLGWFMDRRAFPRAPQTEGTDASILPVLRLSALVGAVVVASVVVAEILGVRLVVGAMLVVPPSAVVWLVAQHRSPLPALVHLGRRLSVSMPGFREEVTMLGGAMFLGSVLVAFIPPGETARLVQMIPLPAVAVLVLAAFSVMALSQIGVSQIVTVTILGGALGTLSSHGLPPLAVASGLMGAWALSACSTPVGAVVLSIARLANVSMRTVARDWNGRFVLAGALALALWLVGLCAAMDAF</sequence>
<dbReference type="Proteomes" id="UP000480684">
    <property type="component" value="Unassembled WGS sequence"/>
</dbReference>
<proteinExistence type="predicted"/>
<keyword evidence="1" id="KW-0472">Membrane</keyword>
<gene>
    <name evidence="2" type="ORF">G4223_05140</name>
</gene>
<dbReference type="RefSeq" id="WP_163675974.1">
    <property type="nucleotide sequence ID" value="NZ_JAAIYP010000030.1"/>
</dbReference>
<protein>
    <submittedName>
        <fullName evidence="2">Uncharacterized protein</fullName>
    </submittedName>
</protein>
<keyword evidence="1" id="KW-0812">Transmembrane</keyword>
<feature type="transmembrane region" description="Helical" evidence="1">
    <location>
        <begin position="271"/>
        <end position="289"/>
    </location>
</feature>
<feature type="transmembrane region" description="Helical" evidence="1">
    <location>
        <begin position="122"/>
        <end position="144"/>
    </location>
</feature>
<feature type="transmembrane region" description="Helical" evidence="1">
    <location>
        <begin position="245"/>
        <end position="264"/>
    </location>
</feature>
<accession>A0A7C9UVK2</accession>
<name>A0A7C9UVK2_9PROT</name>
<feature type="transmembrane region" description="Helical" evidence="1">
    <location>
        <begin position="316"/>
        <end position="333"/>
    </location>
</feature>
<organism evidence="2 3">
    <name type="scientific">Magnetospirillum aberrantis SpK</name>
    <dbReference type="NCBI Taxonomy" id="908842"/>
    <lineage>
        <taxon>Bacteria</taxon>
        <taxon>Pseudomonadati</taxon>
        <taxon>Pseudomonadota</taxon>
        <taxon>Alphaproteobacteria</taxon>
        <taxon>Rhodospirillales</taxon>
        <taxon>Rhodospirillaceae</taxon>
        <taxon>Magnetospirillum</taxon>
    </lineage>
</organism>
<evidence type="ECO:0000313" key="3">
    <source>
        <dbReference type="Proteomes" id="UP000480684"/>
    </source>
</evidence>
<dbReference type="EMBL" id="JAAIYP010000030">
    <property type="protein sequence ID" value="NFV79492.1"/>
    <property type="molecule type" value="Genomic_DNA"/>
</dbReference>
<evidence type="ECO:0000256" key="1">
    <source>
        <dbReference type="SAM" id="Phobius"/>
    </source>
</evidence>
<reference evidence="2 3" key="1">
    <citation type="submission" date="2020-02" db="EMBL/GenBank/DDBJ databases">
        <authorList>
            <person name="Dziuba M."/>
            <person name="Kuznetsov B."/>
            <person name="Mardanov A."/>
            <person name="Ravin N."/>
            <person name="Grouzdev D."/>
        </authorList>
    </citation>
    <scope>NUCLEOTIDE SEQUENCE [LARGE SCALE GENOMIC DNA]</scope>
    <source>
        <strain evidence="2 3">SpK</strain>
    </source>
</reference>
<feature type="transmembrane region" description="Helical" evidence="1">
    <location>
        <begin position="174"/>
        <end position="192"/>
    </location>
</feature>
<feature type="transmembrane region" description="Helical" evidence="1">
    <location>
        <begin position="54"/>
        <end position="73"/>
    </location>
</feature>
<dbReference type="AlphaFoldDB" id="A0A7C9UVK2"/>
<keyword evidence="1" id="KW-1133">Transmembrane helix</keyword>
<feature type="transmembrane region" description="Helical" evidence="1">
    <location>
        <begin position="31"/>
        <end position="47"/>
    </location>
</feature>
<feature type="transmembrane region" description="Helical" evidence="1">
    <location>
        <begin position="437"/>
        <end position="458"/>
    </location>
</feature>
<feature type="transmembrane region" description="Helical" evidence="1">
    <location>
        <begin position="392"/>
        <end position="416"/>
    </location>
</feature>